<dbReference type="EMBL" id="CP006664">
    <property type="protein sequence ID" value="AIJ10442.1"/>
    <property type="molecule type" value="Genomic_DNA"/>
</dbReference>
<dbReference type="Proteomes" id="UP000028681">
    <property type="component" value="Chromosome"/>
</dbReference>
<evidence type="ECO:0000313" key="1">
    <source>
        <dbReference type="EMBL" id="AIJ10442.1"/>
    </source>
</evidence>
<name>A0A076LUU3_9GAMM</name>
<sequence>MIAINHYELKRMYTVRARSEKRSAACHAIGRRPHRHIKTINNNVIN</sequence>
<proteinExistence type="predicted"/>
<dbReference type="AlphaFoldDB" id="A0A076LUU3"/>
<dbReference type="KEGG" id="ete:ETEE_4034"/>
<accession>A0A076LUU3</accession>
<protein>
    <submittedName>
        <fullName evidence="1">Uncharacterized protein</fullName>
    </submittedName>
</protein>
<dbReference type="HOGENOM" id="CLU_3183099_0_0_6"/>
<reference evidence="1 2" key="1">
    <citation type="journal article" date="2012" name="PLoS ONE">
        <title>Edwardsiella comparative phylogenomics reveal the new intra/inter-species taxonomic relationships, virulence evolution and niche adaptation mechanisms.</title>
        <authorList>
            <person name="Yang M."/>
            <person name="Lv Y."/>
            <person name="Xiao J."/>
            <person name="Wu H."/>
            <person name="Zheng H."/>
            <person name="Liu Q."/>
            <person name="Zhang Y."/>
            <person name="Wang Q."/>
        </authorList>
    </citation>
    <scope>NUCLEOTIDE SEQUENCE [LARGE SCALE GENOMIC DNA]</scope>
    <source>
        <strain evidence="2">080813</strain>
    </source>
</reference>
<organism evidence="1 2">
    <name type="scientific">Edwardsiella anguillarum ET080813</name>
    <dbReference type="NCBI Taxonomy" id="667120"/>
    <lineage>
        <taxon>Bacteria</taxon>
        <taxon>Pseudomonadati</taxon>
        <taxon>Pseudomonadota</taxon>
        <taxon>Gammaproteobacteria</taxon>
        <taxon>Enterobacterales</taxon>
        <taxon>Hafniaceae</taxon>
        <taxon>Edwardsiella</taxon>
    </lineage>
</organism>
<evidence type="ECO:0000313" key="2">
    <source>
        <dbReference type="Proteomes" id="UP000028681"/>
    </source>
</evidence>
<gene>
    <name evidence="1" type="ORF">ETEE_4034</name>
</gene>